<keyword evidence="1 2" id="KW-0694">RNA-binding</keyword>
<dbReference type="InterPro" id="IPR012677">
    <property type="entry name" value="Nucleotide-bd_a/b_plait_sf"/>
</dbReference>
<organism evidence="5 6">
    <name type="scientific">Anopheles culicifacies</name>
    <dbReference type="NCBI Taxonomy" id="139723"/>
    <lineage>
        <taxon>Eukaryota</taxon>
        <taxon>Metazoa</taxon>
        <taxon>Ecdysozoa</taxon>
        <taxon>Arthropoda</taxon>
        <taxon>Hexapoda</taxon>
        <taxon>Insecta</taxon>
        <taxon>Pterygota</taxon>
        <taxon>Neoptera</taxon>
        <taxon>Endopterygota</taxon>
        <taxon>Diptera</taxon>
        <taxon>Nematocera</taxon>
        <taxon>Culicoidea</taxon>
        <taxon>Culicidae</taxon>
        <taxon>Anophelinae</taxon>
        <taxon>Anopheles</taxon>
        <taxon>culicifacies species complex</taxon>
    </lineage>
</organism>
<dbReference type="VEuPathDB" id="VectorBase:ACUA004634"/>
<dbReference type="PROSITE" id="PS50102">
    <property type="entry name" value="RRM"/>
    <property type="match status" value="1"/>
</dbReference>
<dbReference type="GO" id="GO:0003729">
    <property type="term" value="F:mRNA binding"/>
    <property type="evidence" value="ECO:0007669"/>
    <property type="project" value="TreeGrafter"/>
</dbReference>
<evidence type="ECO:0000313" key="5">
    <source>
        <dbReference type="EnsemblMetazoa" id="ACUA004634-PA"/>
    </source>
</evidence>
<dbReference type="InterPro" id="IPR051229">
    <property type="entry name" value="ALYREF_mRNA_export"/>
</dbReference>
<dbReference type="PANTHER" id="PTHR19965:SF94">
    <property type="entry name" value="FI13061P-RELATED"/>
    <property type="match status" value="1"/>
</dbReference>
<feature type="compositionally biased region" description="Low complexity" evidence="3">
    <location>
        <begin position="266"/>
        <end position="277"/>
    </location>
</feature>
<feature type="region of interest" description="Disordered" evidence="3">
    <location>
        <begin position="252"/>
        <end position="291"/>
    </location>
</feature>
<dbReference type="EnsemblMetazoa" id="ACUA004634-RA">
    <property type="protein sequence ID" value="ACUA004634-PA"/>
    <property type="gene ID" value="ACUA004634"/>
</dbReference>
<sequence length="431" mass="48540">MDMDEEMNLSLDEIIRKRKVLSRQVRFGDGPAPRGPNVNGARGFRSENGTNRRIQRPVVDARMKIIQNKRAKMRDAREQLVGLNRNRDARFRLQNQRSRLTEGPPHAPSATSTNGRNSAGSEHLKMKQSKRRYAQPECMPQYAEISSSQGPMSRYSSPPNITFMDDQDEEDLFDRMDLFAGDPSLTALAKATRILHNDAFTLPSTMPPLPHFRTVRATSTVTKPNNGTSLMNFPPPSISSDPDPFDQYEVNRRPDMNVPPPPLPLNRPLRSILRTRPSTPPPPSITTNQVMPLNLSPSMRARLERAPNPNKSMGIFAHSSRGESPTRSYRNRSPSPPPMAYTAGYRIVVSNLHPSVSQIDIKELFEDIGDLLESRLVRPGVAEVIYRNLKDAEKAVDAYHNRQLDGQPMNCLLVNPRASYKLSSPNVKYSR</sequence>
<dbReference type="InterPro" id="IPR034784">
    <property type="entry name" value="PDIP3_RRM"/>
</dbReference>
<dbReference type="SUPFAM" id="SSF54928">
    <property type="entry name" value="RNA-binding domain, RBD"/>
    <property type="match status" value="1"/>
</dbReference>
<dbReference type="Proteomes" id="UP000075883">
    <property type="component" value="Unassembled WGS sequence"/>
</dbReference>
<dbReference type="InterPro" id="IPR000504">
    <property type="entry name" value="RRM_dom"/>
</dbReference>
<keyword evidence="6" id="KW-1185">Reference proteome</keyword>
<evidence type="ECO:0000313" key="6">
    <source>
        <dbReference type="Proteomes" id="UP000075883"/>
    </source>
</evidence>
<evidence type="ECO:0000256" key="1">
    <source>
        <dbReference type="ARBA" id="ARBA00022884"/>
    </source>
</evidence>
<dbReference type="GO" id="GO:0006406">
    <property type="term" value="P:mRNA export from nucleus"/>
    <property type="evidence" value="ECO:0007669"/>
    <property type="project" value="TreeGrafter"/>
</dbReference>
<name>A0A182LXX9_9DIPT</name>
<dbReference type="InterPro" id="IPR035979">
    <property type="entry name" value="RBD_domain_sf"/>
</dbReference>
<reference evidence="5" key="2">
    <citation type="submission" date="2020-05" db="UniProtKB">
        <authorList>
            <consortium name="EnsemblMetazoa"/>
        </authorList>
    </citation>
    <scope>IDENTIFICATION</scope>
    <source>
        <strain evidence="5">A-37</strain>
    </source>
</reference>
<dbReference type="GO" id="GO:0005634">
    <property type="term" value="C:nucleus"/>
    <property type="evidence" value="ECO:0007669"/>
    <property type="project" value="TreeGrafter"/>
</dbReference>
<proteinExistence type="predicted"/>
<dbReference type="PANTHER" id="PTHR19965">
    <property type="entry name" value="RNA AND EXPORT FACTOR BINDING PROTEIN"/>
    <property type="match status" value="1"/>
</dbReference>
<feature type="region of interest" description="Disordered" evidence="3">
    <location>
        <begin position="26"/>
        <end position="53"/>
    </location>
</feature>
<dbReference type="CDD" id="cd12681">
    <property type="entry name" value="RRM_SKAR"/>
    <property type="match status" value="1"/>
</dbReference>
<accession>A0A182LXX9</accession>
<dbReference type="AlphaFoldDB" id="A0A182LXX9"/>
<dbReference type="EMBL" id="AXCM01005771">
    <property type="status" value="NOT_ANNOTATED_CDS"/>
    <property type="molecule type" value="Genomic_DNA"/>
</dbReference>
<evidence type="ECO:0000259" key="4">
    <source>
        <dbReference type="PROSITE" id="PS50102"/>
    </source>
</evidence>
<dbReference type="Pfam" id="PF00076">
    <property type="entry name" value="RRM_1"/>
    <property type="match status" value="1"/>
</dbReference>
<dbReference type="STRING" id="139723.A0A182LXX9"/>
<evidence type="ECO:0000256" key="2">
    <source>
        <dbReference type="PROSITE-ProRule" id="PRU00176"/>
    </source>
</evidence>
<protein>
    <recommendedName>
        <fullName evidence="4">RRM domain-containing protein</fullName>
    </recommendedName>
</protein>
<reference evidence="6" key="1">
    <citation type="submission" date="2013-09" db="EMBL/GenBank/DDBJ databases">
        <title>The Genome Sequence of Anopheles culicifacies species A.</title>
        <authorList>
            <consortium name="The Broad Institute Genomics Platform"/>
            <person name="Neafsey D.E."/>
            <person name="Besansky N."/>
            <person name="Howell P."/>
            <person name="Walton C."/>
            <person name="Young S.K."/>
            <person name="Zeng Q."/>
            <person name="Gargeya S."/>
            <person name="Fitzgerald M."/>
            <person name="Haas B."/>
            <person name="Abouelleil A."/>
            <person name="Allen A.W."/>
            <person name="Alvarado L."/>
            <person name="Arachchi H.M."/>
            <person name="Berlin A.M."/>
            <person name="Chapman S.B."/>
            <person name="Gainer-Dewar J."/>
            <person name="Goldberg J."/>
            <person name="Griggs A."/>
            <person name="Gujja S."/>
            <person name="Hansen M."/>
            <person name="Howarth C."/>
            <person name="Imamovic A."/>
            <person name="Ireland A."/>
            <person name="Larimer J."/>
            <person name="McCowan C."/>
            <person name="Murphy C."/>
            <person name="Pearson M."/>
            <person name="Poon T.W."/>
            <person name="Priest M."/>
            <person name="Roberts A."/>
            <person name="Saif S."/>
            <person name="Shea T."/>
            <person name="Sisk P."/>
            <person name="Sykes S."/>
            <person name="Wortman J."/>
            <person name="Nusbaum C."/>
            <person name="Birren B."/>
        </authorList>
    </citation>
    <scope>NUCLEOTIDE SEQUENCE [LARGE SCALE GENOMIC DNA]</scope>
    <source>
        <strain evidence="6">A-37</strain>
    </source>
</reference>
<feature type="region of interest" description="Disordered" evidence="3">
    <location>
        <begin position="306"/>
        <end position="337"/>
    </location>
</feature>
<feature type="compositionally biased region" description="Polar residues" evidence="3">
    <location>
        <begin position="109"/>
        <end position="120"/>
    </location>
</feature>
<dbReference type="Gene3D" id="3.30.70.330">
    <property type="match status" value="1"/>
</dbReference>
<feature type="region of interest" description="Disordered" evidence="3">
    <location>
        <begin position="95"/>
        <end position="136"/>
    </location>
</feature>
<evidence type="ECO:0000256" key="3">
    <source>
        <dbReference type="SAM" id="MobiDB-lite"/>
    </source>
</evidence>
<feature type="domain" description="RRM" evidence="4">
    <location>
        <begin position="345"/>
        <end position="416"/>
    </location>
</feature>
<dbReference type="SMART" id="SM00360">
    <property type="entry name" value="RRM"/>
    <property type="match status" value="1"/>
</dbReference>